<accession>A0A402APW0</accession>
<reference evidence="2" key="1">
    <citation type="submission" date="2018-12" db="EMBL/GenBank/DDBJ databases">
        <title>Tengunoibacter tsumagoiensis gen. nov., sp. nov., Dictyobacter kobayashii sp. nov., D. alpinus sp. nov., and D. joshuensis sp. nov. and description of Dictyobacteraceae fam. nov. within the order Ktedonobacterales isolated from Tengu-no-mugimeshi.</title>
        <authorList>
            <person name="Wang C.M."/>
            <person name="Zheng Y."/>
            <person name="Sakai Y."/>
            <person name="Toyoda A."/>
            <person name="Minakuchi Y."/>
            <person name="Abe K."/>
            <person name="Yokota A."/>
            <person name="Yabe S."/>
        </authorList>
    </citation>
    <scope>NUCLEOTIDE SEQUENCE [LARGE SCALE GENOMIC DNA]</scope>
    <source>
        <strain evidence="2">Uno11</strain>
    </source>
</reference>
<dbReference type="PANTHER" id="PTHR30302:SF5">
    <property type="entry name" value="SLR1876 PROTEIN"/>
    <property type="match status" value="1"/>
</dbReference>
<dbReference type="SUPFAM" id="SSF53163">
    <property type="entry name" value="HybD-like"/>
    <property type="match status" value="1"/>
</dbReference>
<dbReference type="GO" id="GO:0004175">
    <property type="term" value="F:endopeptidase activity"/>
    <property type="evidence" value="ECO:0007669"/>
    <property type="project" value="TreeGrafter"/>
</dbReference>
<evidence type="ECO:0000313" key="1">
    <source>
        <dbReference type="EMBL" id="GCE21157.1"/>
    </source>
</evidence>
<proteinExistence type="predicted"/>
<evidence type="ECO:0000313" key="2">
    <source>
        <dbReference type="Proteomes" id="UP000287188"/>
    </source>
</evidence>
<dbReference type="EMBL" id="BIFS01000001">
    <property type="protein sequence ID" value="GCE21157.1"/>
    <property type="molecule type" value="Genomic_DNA"/>
</dbReference>
<dbReference type="GO" id="GO:0016485">
    <property type="term" value="P:protein processing"/>
    <property type="evidence" value="ECO:0007669"/>
    <property type="project" value="TreeGrafter"/>
</dbReference>
<keyword evidence="1" id="KW-0645">Protease</keyword>
<dbReference type="Proteomes" id="UP000287188">
    <property type="component" value="Unassembled WGS sequence"/>
</dbReference>
<dbReference type="Gene3D" id="3.40.50.1450">
    <property type="entry name" value="HybD-like"/>
    <property type="match status" value="1"/>
</dbReference>
<dbReference type="PANTHER" id="PTHR30302">
    <property type="entry name" value="HYDROGENASE 1 MATURATION PROTEASE"/>
    <property type="match status" value="1"/>
</dbReference>
<dbReference type="RefSeq" id="WP_126552699.1">
    <property type="nucleotide sequence ID" value="NZ_BIFS01000001.1"/>
</dbReference>
<dbReference type="GO" id="GO:0008047">
    <property type="term" value="F:enzyme activator activity"/>
    <property type="evidence" value="ECO:0007669"/>
    <property type="project" value="InterPro"/>
</dbReference>
<sequence length="153" mass="15989">MNASARLHALIIGIGNPLRSDDGLGWAVAEQLSQDGDMGSAIHTVHQLTPELAQWIAAAELVVMIDASHEGEPGELHIRPVSLCAQPGAVGSHHTTPEELAALTAGLYGHCPPIAVVTMTGVDFSLGEQLSALVSQRLPLVSKAVRQLCTHGL</sequence>
<keyword evidence="2" id="KW-1185">Reference proteome</keyword>
<gene>
    <name evidence="1" type="ORF">KDK_49570</name>
</gene>
<dbReference type="NCBIfam" id="TIGR00072">
    <property type="entry name" value="hydrog_prot"/>
    <property type="match status" value="1"/>
</dbReference>
<organism evidence="1 2">
    <name type="scientific">Dictyobacter kobayashii</name>
    <dbReference type="NCBI Taxonomy" id="2014872"/>
    <lineage>
        <taxon>Bacteria</taxon>
        <taxon>Bacillati</taxon>
        <taxon>Chloroflexota</taxon>
        <taxon>Ktedonobacteria</taxon>
        <taxon>Ktedonobacterales</taxon>
        <taxon>Dictyobacteraceae</taxon>
        <taxon>Dictyobacter</taxon>
    </lineage>
</organism>
<comment type="caution">
    <text evidence="1">The sequence shown here is derived from an EMBL/GenBank/DDBJ whole genome shotgun (WGS) entry which is preliminary data.</text>
</comment>
<dbReference type="InterPro" id="IPR000671">
    <property type="entry name" value="Peptidase_A31"/>
</dbReference>
<protein>
    <submittedName>
        <fullName evidence="1">Hydrogenase maturation protease</fullName>
    </submittedName>
</protein>
<dbReference type="InterPro" id="IPR023430">
    <property type="entry name" value="Pept_HybD-like_dom_sf"/>
</dbReference>
<dbReference type="OrthoDB" id="9808862at2"/>
<name>A0A402APW0_9CHLR</name>
<dbReference type="AlphaFoldDB" id="A0A402APW0"/>
<keyword evidence="1" id="KW-0378">Hydrolase</keyword>